<dbReference type="Proteomes" id="UP000663870">
    <property type="component" value="Unassembled WGS sequence"/>
</dbReference>
<gene>
    <name evidence="2" type="ORF">JXQ802_LOCUS43795</name>
    <name evidence="1" type="ORF">PYM288_LOCUS28521</name>
</gene>
<evidence type="ECO:0000313" key="2">
    <source>
        <dbReference type="EMBL" id="CAF1553233.1"/>
    </source>
</evidence>
<dbReference type="EMBL" id="CAJNOL010003239">
    <property type="protein sequence ID" value="CAF1553233.1"/>
    <property type="molecule type" value="Genomic_DNA"/>
</dbReference>
<evidence type="ECO:0000313" key="3">
    <source>
        <dbReference type="Proteomes" id="UP000663870"/>
    </source>
</evidence>
<organism evidence="2 3">
    <name type="scientific">Rotaria sordida</name>
    <dbReference type="NCBI Taxonomy" id="392033"/>
    <lineage>
        <taxon>Eukaryota</taxon>
        <taxon>Metazoa</taxon>
        <taxon>Spiralia</taxon>
        <taxon>Gnathifera</taxon>
        <taxon>Rotifera</taxon>
        <taxon>Eurotatoria</taxon>
        <taxon>Bdelloidea</taxon>
        <taxon>Philodinida</taxon>
        <taxon>Philodinidae</taxon>
        <taxon>Rotaria</taxon>
    </lineage>
</organism>
<proteinExistence type="predicted"/>
<feature type="non-terminal residue" evidence="2">
    <location>
        <position position="1"/>
    </location>
</feature>
<comment type="caution">
    <text evidence="2">The sequence shown here is derived from an EMBL/GenBank/DDBJ whole genome shotgun (WGS) entry which is preliminary data.</text>
</comment>
<dbReference type="AlphaFoldDB" id="A0A815WSZ7"/>
<keyword evidence="3" id="KW-1185">Reference proteome</keyword>
<evidence type="ECO:0000313" key="1">
    <source>
        <dbReference type="EMBL" id="CAF1273798.1"/>
    </source>
</evidence>
<dbReference type="EMBL" id="CAJNOH010002122">
    <property type="protein sequence ID" value="CAF1273798.1"/>
    <property type="molecule type" value="Genomic_DNA"/>
</dbReference>
<reference evidence="2" key="1">
    <citation type="submission" date="2021-02" db="EMBL/GenBank/DDBJ databases">
        <authorList>
            <person name="Nowell W R."/>
        </authorList>
    </citation>
    <scope>NUCLEOTIDE SEQUENCE</scope>
</reference>
<sequence length="59" mass="7167">KVKDIICTLRDYQQLKRQWISLESLQIIIDNDEINMSETLPILNTLRRLDGNYENWKKF</sequence>
<name>A0A815WSZ7_9BILA</name>
<protein>
    <submittedName>
        <fullName evidence="2">Uncharacterized protein</fullName>
    </submittedName>
</protein>
<accession>A0A815WSZ7</accession>
<dbReference type="Proteomes" id="UP000663854">
    <property type="component" value="Unassembled WGS sequence"/>
</dbReference>